<keyword evidence="1" id="KW-1133">Transmembrane helix</keyword>
<gene>
    <name evidence="2" type="ORF">AKL21_12395</name>
</gene>
<dbReference type="Proteomes" id="UP000216797">
    <property type="component" value="Unassembled WGS sequence"/>
</dbReference>
<feature type="transmembrane region" description="Helical" evidence="1">
    <location>
        <begin position="44"/>
        <end position="68"/>
    </location>
</feature>
<organism evidence="2 3">
    <name type="scientific">Enterococcus canintestini</name>
    <dbReference type="NCBI Taxonomy" id="317010"/>
    <lineage>
        <taxon>Bacteria</taxon>
        <taxon>Bacillati</taxon>
        <taxon>Bacillota</taxon>
        <taxon>Bacilli</taxon>
        <taxon>Lactobacillales</taxon>
        <taxon>Enterococcaceae</taxon>
        <taxon>Enterococcus</taxon>
    </lineage>
</organism>
<proteinExistence type="predicted"/>
<keyword evidence="1" id="KW-0812">Transmembrane</keyword>
<dbReference type="EMBL" id="LHUG01000017">
    <property type="protein sequence ID" value="PAA99836.1"/>
    <property type="molecule type" value="Genomic_DNA"/>
</dbReference>
<feature type="transmembrane region" description="Helical" evidence="1">
    <location>
        <begin position="12"/>
        <end position="32"/>
    </location>
</feature>
<keyword evidence="1" id="KW-0472">Membrane</keyword>
<protein>
    <recommendedName>
        <fullName evidence="4">DUF2759 domain-containing protein</fullName>
    </recommendedName>
</protein>
<evidence type="ECO:0000256" key="1">
    <source>
        <dbReference type="SAM" id="Phobius"/>
    </source>
</evidence>
<evidence type="ECO:0000313" key="3">
    <source>
        <dbReference type="Proteomes" id="UP000216797"/>
    </source>
</evidence>
<reference evidence="2 3" key="1">
    <citation type="submission" date="2015-08" db="EMBL/GenBank/DDBJ databases">
        <title>Enterococcus genome sequence.</title>
        <authorList>
            <person name="Acedo J.Z."/>
            <person name="Vederas J.C."/>
        </authorList>
    </citation>
    <scope>NUCLEOTIDE SEQUENCE [LARGE SCALE GENOMIC DNA]</scope>
    <source>
        <strain evidence="2 3">49</strain>
    </source>
</reference>
<dbReference type="AlphaFoldDB" id="A0A267HNL6"/>
<comment type="caution">
    <text evidence="2">The sequence shown here is derived from an EMBL/GenBank/DDBJ whole genome shotgun (WGS) entry which is preliminary data.</text>
</comment>
<evidence type="ECO:0008006" key="4">
    <source>
        <dbReference type="Google" id="ProtNLM"/>
    </source>
</evidence>
<accession>A0A267HNL6</accession>
<evidence type="ECO:0000313" key="2">
    <source>
        <dbReference type="EMBL" id="PAA99836.1"/>
    </source>
</evidence>
<keyword evidence="3" id="KW-1185">Reference proteome</keyword>
<name>A0A267HNL6_9ENTE</name>
<sequence length="70" mass="7582">MELGNAIQERASILVLIIIFLIASVALIVVSFKVKTTSRLGSLFMGIFGVIGILASLYGLLFTIFLGFNF</sequence>